<dbReference type="Proteomes" id="UP000287124">
    <property type="component" value="Unassembled WGS sequence"/>
</dbReference>
<dbReference type="AlphaFoldDB" id="A0A430LS59"/>
<comment type="caution">
    <text evidence="1">The sequence shown here is derived from an EMBL/GenBank/DDBJ whole genome shotgun (WGS) entry which is preliminary data.</text>
</comment>
<proteinExistence type="predicted"/>
<dbReference type="EMBL" id="MIKF01000093">
    <property type="protein sequence ID" value="RTE78550.1"/>
    <property type="molecule type" value="Genomic_DNA"/>
</dbReference>
<name>A0A430LS59_9HYPO</name>
<evidence type="ECO:0000313" key="1">
    <source>
        <dbReference type="EMBL" id="RTE78550.1"/>
    </source>
</evidence>
<reference evidence="1 2" key="1">
    <citation type="submission" date="2017-06" db="EMBL/GenBank/DDBJ databases">
        <title>Comparative genomic analysis of Ambrosia Fusariam Clade fungi.</title>
        <authorList>
            <person name="Stajich J.E."/>
            <person name="Carrillo J."/>
            <person name="Kijimoto T."/>
            <person name="Eskalen A."/>
            <person name="O'Donnell K."/>
            <person name="Kasson M."/>
        </authorList>
    </citation>
    <scope>NUCLEOTIDE SEQUENCE [LARGE SCALE GENOMIC DNA]</scope>
    <source>
        <strain evidence="1 2">UCR1854</strain>
    </source>
</reference>
<gene>
    <name evidence="1" type="ORF">BHE90_006939</name>
</gene>
<evidence type="ECO:0000313" key="2">
    <source>
        <dbReference type="Proteomes" id="UP000287124"/>
    </source>
</evidence>
<accession>A0A430LS59</accession>
<keyword evidence="2" id="KW-1185">Reference proteome</keyword>
<sequence>MDEERPSLVWIDTKKNEYEAKPNFHPVLDQLLHIPGNEYIGRGLRQIKGNILRGRPSNPDTIHLWFLDPDMPTRNIKTNQAIHGTVPTLIGDTWGEFIWKGPVVAVMRKGSGFEPRHSTDITLTAYRDAIDYLGYYRDTIGSMIEPGQDDHFSKRVLADRTSKVIGVRINCRRDQATRHEPQMVEVAMPKTHPLFNLEGDDPCDIPLLFGLELVAKAYNSGIYKEDNGPPSDDLKNPLAELLLTTTSVKNGEWAILSDRSDFCLPHSDPRALVTSTGDSPQTVVSEGLQRVRDEDRYLVPQNSNVQEELEKVAGLKKRRDIRKGWFLCGRDYPRNGHLRSNTRRRPGVTTGIATVTTGHS</sequence>
<organism evidence="1 2">
    <name type="scientific">Fusarium euwallaceae</name>
    <dbReference type="NCBI Taxonomy" id="1147111"/>
    <lineage>
        <taxon>Eukaryota</taxon>
        <taxon>Fungi</taxon>
        <taxon>Dikarya</taxon>
        <taxon>Ascomycota</taxon>
        <taxon>Pezizomycotina</taxon>
        <taxon>Sordariomycetes</taxon>
        <taxon>Hypocreomycetidae</taxon>
        <taxon>Hypocreales</taxon>
        <taxon>Nectriaceae</taxon>
        <taxon>Fusarium</taxon>
        <taxon>Fusarium solani species complex</taxon>
    </lineage>
</organism>
<protein>
    <submittedName>
        <fullName evidence="1">Uncharacterized protein</fullName>
    </submittedName>
</protein>